<dbReference type="GO" id="GO:0010411">
    <property type="term" value="P:xyloglucan metabolic process"/>
    <property type="evidence" value="ECO:0007669"/>
    <property type="project" value="TreeGrafter"/>
</dbReference>
<proteinExistence type="predicted"/>
<sequence length="287" mass="31830">QAFYADDRCPRGGQIWRTIDAGIHWGTVFDSPANTGGELNCITSNPVDSQYIYAGFNFYSAGFVQYGYIYSDNYGAYDSWYNIDGDLGEHKVHSIAVNPNDGDLLYAGTKSYGVYKSTDNGDNWTQTVLNDKDVNALAIDFDYPDTLYAGSPDGIYKTIDGGDTWIPVNNGLGNYLYIQDIEIDPSEPTIVYTLCKENEGATQTYVYCSVDRGGKWFDVTAGLPADKPTRDLEIDHDEPDPVYAATENGVYTYTPDFNKSLVSSSSEATFKNNGRKICRIIGSDELW</sequence>
<dbReference type="Gene3D" id="2.130.10.10">
    <property type="entry name" value="YVTN repeat-like/Quinoprotein amine dehydrogenase"/>
    <property type="match status" value="1"/>
</dbReference>
<name>X1MRQ4_9ZZZZ</name>
<dbReference type="InterPro" id="IPR052025">
    <property type="entry name" value="Xyloglucanase_GH74"/>
</dbReference>
<evidence type="ECO:0008006" key="2">
    <source>
        <dbReference type="Google" id="ProtNLM"/>
    </source>
</evidence>
<dbReference type="EMBL" id="BARV01010182">
    <property type="protein sequence ID" value="GAI09054.1"/>
    <property type="molecule type" value="Genomic_DNA"/>
</dbReference>
<dbReference type="InterPro" id="IPR015943">
    <property type="entry name" value="WD40/YVTN_repeat-like_dom_sf"/>
</dbReference>
<reference evidence="1" key="1">
    <citation type="journal article" date="2014" name="Front. Microbiol.">
        <title>High frequency of phylogenetically diverse reductive dehalogenase-homologous genes in deep subseafloor sedimentary metagenomes.</title>
        <authorList>
            <person name="Kawai M."/>
            <person name="Futagami T."/>
            <person name="Toyoda A."/>
            <person name="Takaki Y."/>
            <person name="Nishi S."/>
            <person name="Hori S."/>
            <person name="Arai W."/>
            <person name="Tsubouchi T."/>
            <person name="Morono Y."/>
            <person name="Uchiyama I."/>
            <person name="Ito T."/>
            <person name="Fujiyama A."/>
            <person name="Inagaki F."/>
            <person name="Takami H."/>
        </authorList>
    </citation>
    <scope>NUCLEOTIDE SEQUENCE</scope>
    <source>
        <strain evidence="1">Expedition CK06-06</strain>
    </source>
</reference>
<dbReference type="PANTHER" id="PTHR43739:SF5">
    <property type="entry name" value="EXO-ALPHA-SIALIDASE"/>
    <property type="match status" value="1"/>
</dbReference>
<gene>
    <name evidence="1" type="ORF">S06H3_19808</name>
</gene>
<evidence type="ECO:0000313" key="1">
    <source>
        <dbReference type="EMBL" id="GAI09054.1"/>
    </source>
</evidence>
<dbReference type="AlphaFoldDB" id="X1MRQ4"/>
<feature type="non-terminal residue" evidence="1">
    <location>
        <position position="1"/>
    </location>
</feature>
<dbReference type="PANTHER" id="PTHR43739">
    <property type="entry name" value="XYLOGLUCANASE (EUROFUNG)"/>
    <property type="match status" value="1"/>
</dbReference>
<organism evidence="1">
    <name type="scientific">marine sediment metagenome</name>
    <dbReference type="NCBI Taxonomy" id="412755"/>
    <lineage>
        <taxon>unclassified sequences</taxon>
        <taxon>metagenomes</taxon>
        <taxon>ecological metagenomes</taxon>
    </lineage>
</organism>
<accession>X1MRQ4</accession>
<dbReference type="SUPFAM" id="SSF110296">
    <property type="entry name" value="Oligoxyloglucan reducing end-specific cellobiohydrolase"/>
    <property type="match status" value="1"/>
</dbReference>
<comment type="caution">
    <text evidence="1">The sequence shown here is derived from an EMBL/GenBank/DDBJ whole genome shotgun (WGS) entry which is preliminary data.</text>
</comment>
<protein>
    <recommendedName>
        <fullName evidence="2">Sortilin N-terminal domain-containing protein</fullName>
    </recommendedName>
</protein>
<feature type="non-terminal residue" evidence="1">
    <location>
        <position position="287"/>
    </location>
</feature>